<feature type="region of interest" description="Disordered" evidence="1">
    <location>
        <begin position="1"/>
        <end position="92"/>
    </location>
</feature>
<feature type="region of interest" description="Disordered" evidence="1">
    <location>
        <begin position="139"/>
        <end position="239"/>
    </location>
</feature>
<feature type="compositionally biased region" description="Basic and acidic residues" evidence="1">
    <location>
        <begin position="1"/>
        <end position="23"/>
    </location>
</feature>
<dbReference type="AlphaFoldDB" id="A0A4Q7KNY1"/>
<evidence type="ECO:0000256" key="2">
    <source>
        <dbReference type="SAM" id="Phobius"/>
    </source>
</evidence>
<feature type="compositionally biased region" description="Low complexity" evidence="1">
    <location>
        <begin position="160"/>
        <end position="190"/>
    </location>
</feature>
<feature type="compositionally biased region" description="Basic and acidic residues" evidence="1">
    <location>
        <begin position="316"/>
        <end position="328"/>
    </location>
</feature>
<reference evidence="3 4" key="1">
    <citation type="submission" date="2019-02" db="EMBL/GenBank/DDBJ databases">
        <title>Genomic Encyclopedia of Type Strains, Phase IV (KMG-IV): sequencing the most valuable type-strain genomes for metagenomic binning, comparative biology and taxonomic classification.</title>
        <authorList>
            <person name="Goeker M."/>
        </authorList>
    </citation>
    <scope>NUCLEOTIDE SEQUENCE [LARGE SCALE GENOMIC DNA]</scope>
    <source>
        <strain evidence="3 4">DSM 101727</strain>
    </source>
</reference>
<gene>
    <name evidence="3" type="ORF">EV193_106176</name>
</gene>
<keyword evidence="4" id="KW-1185">Reference proteome</keyword>
<evidence type="ECO:0000313" key="4">
    <source>
        <dbReference type="Proteomes" id="UP000294257"/>
    </source>
</evidence>
<feature type="region of interest" description="Disordered" evidence="1">
    <location>
        <begin position="316"/>
        <end position="343"/>
    </location>
</feature>
<keyword evidence="2" id="KW-0812">Transmembrane</keyword>
<name>A0A4Q7KNY1_9PSEU</name>
<feature type="compositionally biased region" description="Polar residues" evidence="1">
    <location>
        <begin position="330"/>
        <end position="343"/>
    </location>
</feature>
<accession>A0A4Q7KNY1</accession>
<proteinExistence type="predicted"/>
<sequence length="343" mass="35954">MSYGERAGEFASHHGRHSLDSAGRHWTPAVPAGAPRRRPAHARQVVMPPPRPPSDQPPRNPPPQNPPPRNPLIDSMSHTSPGGLRGFDLGTVPASVTPPPSWRRAAWFAVSASVAVVIGLAVAAAALVGKQREPQVLDALPGLPTPQMLNPIPTDGVLEGSSTGRGSSSRSSSGSTTTSSPTDDPSLLTSGSPGSIVHLPGGGTTIITSGSRPTGGTSSTTGSPTRPATPPSRSTTNAYPFEVTDAKKVGDKTEQYYMAVTDNPDAAYAMTTGQMRSEGKEALRKKYANVSRVEVKKIIIDPSTSTSRSVVRIVKKDGTAHTEERELRFSTGNDPKISSETAH</sequence>
<protein>
    <submittedName>
        <fullName evidence="3">Uncharacterized protein</fullName>
    </submittedName>
</protein>
<feature type="compositionally biased region" description="Low complexity" evidence="1">
    <location>
        <begin position="205"/>
        <end position="236"/>
    </location>
</feature>
<feature type="transmembrane region" description="Helical" evidence="2">
    <location>
        <begin position="105"/>
        <end position="128"/>
    </location>
</feature>
<keyword evidence="2" id="KW-0472">Membrane</keyword>
<evidence type="ECO:0000313" key="3">
    <source>
        <dbReference type="EMBL" id="RZS36942.1"/>
    </source>
</evidence>
<dbReference type="Proteomes" id="UP000294257">
    <property type="component" value="Unassembled WGS sequence"/>
</dbReference>
<comment type="caution">
    <text evidence="3">The sequence shown here is derived from an EMBL/GenBank/DDBJ whole genome shotgun (WGS) entry which is preliminary data.</text>
</comment>
<evidence type="ECO:0000256" key="1">
    <source>
        <dbReference type="SAM" id="MobiDB-lite"/>
    </source>
</evidence>
<organism evidence="3 4">
    <name type="scientific">Herbihabitans rhizosphaerae</name>
    <dbReference type="NCBI Taxonomy" id="1872711"/>
    <lineage>
        <taxon>Bacteria</taxon>
        <taxon>Bacillati</taxon>
        <taxon>Actinomycetota</taxon>
        <taxon>Actinomycetes</taxon>
        <taxon>Pseudonocardiales</taxon>
        <taxon>Pseudonocardiaceae</taxon>
        <taxon>Herbihabitans</taxon>
    </lineage>
</organism>
<dbReference type="EMBL" id="SGWQ01000006">
    <property type="protein sequence ID" value="RZS36942.1"/>
    <property type="molecule type" value="Genomic_DNA"/>
</dbReference>
<keyword evidence="2" id="KW-1133">Transmembrane helix</keyword>
<feature type="compositionally biased region" description="Pro residues" evidence="1">
    <location>
        <begin position="47"/>
        <end position="70"/>
    </location>
</feature>